<gene>
    <name evidence="4" type="ORF">CNMCM5623_005987</name>
    <name evidence="5" type="ORF">CNMCM7691_001426</name>
</gene>
<dbReference type="AlphaFoldDB" id="A0A8H6QJ61"/>
<dbReference type="EMBL" id="JACBAE010001056">
    <property type="protein sequence ID" value="KAF7173724.1"/>
    <property type="molecule type" value="Genomic_DNA"/>
</dbReference>
<feature type="domain" description="RRM" evidence="3">
    <location>
        <begin position="1"/>
        <end position="48"/>
    </location>
</feature>
<evidence type="ECO:0000313" key="4">
    <source>
        <dbReference type="EMBL" id="KAF7173724.1"/>
    </source>
</evidence>
<accession>A0A8H6QJ61</accession>
<keyword evidence="6" id="KW-1185">Reference proteome</keyword>
<evidence type="ECO:0000313" key="6">
    <source>
        <dbReference type="Proteomes" id="UP000641853"/>
    </source>
</evidence>
<evidence type="ECO:0000256" key="1">
    <source>
        <dbReference type="PROSITE-ProRule" id="PRU00176"/>
    </source>
</evidence>
<feature type="region of interest" description="Disordered" evidence="2">
    <location>
        <begin position="71"/>
        <end position="129"/>
    </location>
</feature>
<dbReference type="Pfam" id="PF00076">
    <property type="entry name" value="RRM_1"/>
    <property type="match status" value="1"/>
</dbReference>
<dbReference type="InterPro" id="IPR035979">
    <property type="entry name" value="RBD_domain_sf"/>
</dbReference>
<dbReference type="SUPFAM" id="SSF54928">
    <property type="entry name" value="RNA-binding domain, RBD"/>
    <property type="match status" value="1"/>
</dbReference>
<keyword evidence="1" id="KW-0694">RNA-binding</keyword>
<evidence type="ECO:0000256" key="2">
    <source>
        <dbReference type="SAM" id="MobiDB-lite"/>
    </source>
</evidence>
<dbReference type="Proteomes" id="UP000654922">
    <property type="component" value="Unassembled WGS sequence"/>
</dbReference>
<proteinExistence type="predicted"/>
<dbReference type="Gene3D" id="3.30.70.330">
    <property type="match status" value="1"/>
</dbReference>
<evidence type="ECO:0000313" key="7">
    <source>
        <dbReference type="Proteomes" id="UP000654922"/>
    </source>
</evidence>
<organism evidence="4 7">
    <name type="scientific">Aspergillus felis</name>
    <dbReference type="NCBI Taxonomy" id="1287682"/>
    <lineage>
        <taxon>Eukaryota</taxon>
        <taxon>Fungi</taxon>
        <taxon>Dikarya</taxon>
        <taxon>Ascomycota</taxon>
        <taxon>Pezizomycotina</taxon>
        <taxon>Eurotiomycetes</taxon>
        <taxon>Eurotiomycetidae</taxon>
        <taxon>Eurotiales</taxon>
        <taxon>Aspergillaceae</taxon>
        <taxon>Aspergillus</taxon>
        <taxon>Aspergillus subgen. Fumigati</taxon>
    </lineage>
</organism>
<dbReference type="Proteomes" id="UP000641853">
    <property type="component" value="Unassembled WGS sequence"/>
</dbReference>
<comment type="caution">
    <text evidence="4">The sequence shown here is derived from an EMBL/GenBank/DDBJ whole genome shotgun (WGS) entry which is preliminary data.</text>
</comment>
<dbReference type="EMBL" id="JACBAG010001793">
    <property type="protein sequence ID" value="KAF7182038.1"/>
    <property type="molecule type" value="Genomic_DNA"/>
</dbReference>
<name>A0A8H6QJ61_9EURO</name>
<dbReference type="InterPro" id="IPR012677">
    <property type="entry name" value="Nucleotide-bd_a/b_plait_sf"/>
</dbReference>
<protein>
    <recommendedName>
        <fullName evidence="3">RRM domain-containing protein</fullName>
    </recommendedName>
</protein>
<feature type="compositionally biased region" description="Basic and acidic residues" evidence="2">
    <location>
        <begin position="93"/>
        <end position="111"/>
    </location>
</feature>
<evidence type="ECO:0000259" key="3">
    <source>
        <dbReference type="PROSITE" id="PS50102"/>
    </source>
</evidence>
<dbReference type="InterPro" id="IPR000504">
    <property type="entry name" value="RRM_dom"/>
</dbReference>
<dbReference type="GO" id="GO:0003723">
    <property type="term" value="F:RNA binding"/>
    <property type="evidence" value="ECO:0007669"/>
    <property type="project" value="UniProtKB-UniRule"/>
</dbReference>
<sequence length="129" mass="14110">MPLNPDTGRCKGFARVTFRSADEAKRAIALYNTAFFLGAKIRVKIDRSGYFSSGQSQGQCYAAREGYYQPNSLIPPERKTDQVDITPAPGPRTVDRNSGPERGRETERDRCQPLVVNGSGLGSKTALAI</sequence>
<evidence type="ECO:0000313" key="5">
    <source>
        <dbReference type="EMBL" id="KAF7182038.1"/>
    </source>
</evidence>
<dbReference type="PROSITE" id="PS50102">
    <property type="entry name" value="RRM"/>
    <property type="match status" value="1"/>
</dbReference>
<dbReference type="OrthoDB" id="439808at2759"/>
<reference evidence="4" key="1">
    <citation type="submission" date="2020-06" db="EMBL/GenBank/DDBJ databases">
        <title>Draft genome sequences of strains closely related to Aspergillus parafelis and Aspergillus hiratsukae.</title>
        <authorList>
            <person name="Dos Santos R.A.C."/>
            <person name="Rivero-Menendez O."/>
            <person name="Steenwyk J.L."/>
            <person name="Mead M.E."/>
            <person name="Goldman G.H."/>
            <person name="Alastruey-Izquierdo A."/>
            <person name="Rokas A."/>
        </authorList>
    </citation>
    <scope>NUCLEOTIDE SEQUENCE</scope>
    <source>
        <strain evidence="4">CNM-CM5623</strain>
        <strain evidence="5">CNM-CM7691</strain>
    </source>
</reference>